<evidence type="ECO:0000313" key="3">
    <source>
        <dbReference type="Proteomes" id="UP000287188"/>
    </source>
</evidence>
<dbReference type="AlphaFoldDB" id="A0A402ADG7"/>
<protein>
    <recommendedName>
        <fullName evidence="4">DUF1345 domain-containing protein</fullName>
    </recommendedName>
</protein>
<keyword evidence="1" id="KW-0812">Transmembrane</keyword>
<reference evidence="3" key="1">
    <citation type="submission" date="2018-12" db="EMBL/GenBank/DDBJ databases">
        <title>Tengunoibacter tsumagoiensis gen. nov., sp. nov., Dictyobacter kobayashii sp. nov., D. alpinus sp. nov., and D. joshuensis sp. nov. and description of Dictyobacteraceae fam. nov. within the order Ktedonobacterales isolated from Tengu-no-mugimeshi.</title>
        <authorList>
            <person name="Wang C.M."/>
            <person name="Zheng Y."/>
            <person name="Sakai Y."/>
            <person name="Toyoda A."/>
            <person name="Minakuchi Y."/>
            <person name="Abe K."/>
            <person name="Yokota A."/>
            <person name="Yabe S."/>
        </authorList>
    </citation>
    <scope>NUCLEOTIDE SEQUENCE [LARGE SCALE GENOMIC DNA]</scope>
    <source>
        <strain evidence="3">Uno11</strain>
    </source>
</reference>
<feature type="transmembrane region" description="Helical" evidence="1">
    <location>
        <begin position="51"/>
        <end position="70"/>
    </location>
</feature>
<dbReference type="EMBL" id="BIFS01000001">
    <property type="protein sequence ID" value="GCE17159.1"/>
    <property type="molecule type" value="Genomic_DNA"/>
</dbReference>
<dbReference type="Proteomes" id="UP000287188">
    <property type="component" value="Unassembled WGS sequence"/>
</dbReference>
<sequence>MRLSGNCTHTIGRHKILILWVKGIVIQAMPQIRKLSPTVFNHRVTQPAQVAPLWVSTVATLIFGVLYAILPEHITPGPSWLPLLLELLIILPGTIAYLLQHPFSVRTNRLIAFCLLGIITIFLISSVVLLITTLPARHQGRDAISLLRTAALLWSSNVLVFGLWYWEIDGNGPHRRAEIGHQATDFLFPQQADGNTKNWVPHFLDYLFLGFTGATALSPADTYPLSHRAKALMMVEALIAMVILTVLIGRAINIV</sequence>
<feature type="transmembrane region" description="Helical" evidence="1">
    <location>
        <begin position="79"/>
        <end position="98"/>
    </location>
</feature>
<evidence type="ECO:0000313" key="2">
    <source>
        <dbReference type="EMBL" id="GCE17159.1"/>
    </source>
</evidence>
<name>A0A402ADG7_9CHLR</name>
<gene>
    <name evidence="2" type="ORF">KDK_09590</name>
</gene>
<feature type="transmembrane region" description="Helical" evidence="1">
    <location>
        <begin position="146"/>
        <end position="166"/>
    </location>
</feature>
<feature type="transmembrane region" description="Helical" evidence="1">
    <location>
        <begin position="232"/>
        <end position="252"/>
    </location>
</feature>
<keyword evidence="1" id="KW-0472">Membrane</keyword>
<keyword evidence="1" id="KW-1133">Transmembrane helix</keyword>
<comment type="caution">
    <text evidence="2">The sequence shown here is derived from an EMBL/GenBank/DDBJ whole genome shotgun (WGS) entry which is preliminary data.</text>
</comment>
<feature type="transmembrane region" description="Helical" evidence="1">
    <location>
        <begin position="110"/>
        <end position="134"/>
    </location>
</feature>
<evidence type="ECO:0000256" key="1">
    <source>
        <dbReference type="SAM" id="Phobius"/>
    </source>
</evidence>
<organism evidence="2 3">
    <name type="scientific">Dictyobacter kobayashii</name>
    <dbReference type="NCBI Taxonomy" id="2014872"/>
    <lineage>
        <taxon>Bacteria</taxon>
        <taxon>Bacillati</taxon>
        <taxon>Chloroflexota</taxon>
        <taxon>Ktedonobacteria</taxon>
        <taxon>Ktedonobacterales</taxon>
        <taxon>Dictyobacteraceae</taxon>
        <taxon>Dictyobacter</taxon>
    </lineage>
</organism>
<proteinExistence type="predicted"/>
<evidence type="ECO:0008006" key="4">
    <source>
        <dbReference type="Google" id="ProtNLM"/>
    </source>
</evidence>
<accession>A0A402ADG7</accession>
<keyword evidence="3" id="KW-1185">Reference proteome</keyword>